<feature type="transmembrane region" description="Helical" evidence="2">
    <location>
        <begin position="167"/>
        <end position="190"/>
    </location>
</feature>
<gene>
    <name evidence="3" type="ORF">FHX68_0805</name>
</gene>
<dbReference type="AlphaFoldDB" id="A0A4Y3UK10"/>
<accession>A0A4Y3UK10</accession>
<organism evidence="3 4">
    <name type="scientific">Microbacterium lacticum</name>
    <dbReference type="NCBI Taxonomy" id="33885"/>
    <lineage>
        <taxon>Bacteria</taxon>
        <taxon>Bacillati</taxon>
        <taxon>Actinomycetota</taxon>
        <taxon>Actinomycetes</taxon>
        <taxon>Micrococcales</taxon>
        <taxon>Microbacteriaceae</taxon>
        <taxon>Microbacterium</taxon>
    </lineage>
</organism>
<feature type="transmembrane region" description="Helical" evidence="2">
    <location>
        <begin position="136"/>
        <end position="155"/>
    </location>
</feature>
<comment type="caution">
    <text evidence="3">The sequence shown here is derived from an EMBL/GenBank/DDBJ whole genome shotgun (WGS) entry which is preliminary data.</text>
</comment>
<feature type="region of interest" description="Disordered" evidence="1">
    <location>
        <begin position="1"/>
        <end position="55"/>
    </location>
</feature>
<keyword evidence="2" id="KW-1133">Transmembrane helix</keyword>
<feature type="transmembrane region" description="Helical" evidence="2">
    <location>
        <begin position="97"/>
        <end position="116"/>
    </location>
</feature>
<feature type="compositionally biased region" description="Low complexity" evidence="1">
    <location>
        <begin position="23"/>
        <end position="46"/>
    </location>
</feature>
<evidence type="ECO:0000313" key="4">
    <source>
        <dbReference type="Proteomes" id="UP000319804"/>
    </source>
</evidence>
<protein>
    <recommendedName>
        <fullName evidence="5">DNA polymerase III subunit gamma/tau</fullName>
    </recommendedName>
</protein>
<name>A0A4Y3UK10_9MICO</name>
<evidence type="ECO:0000256" key="1">
    <source>
        <dbReference type="SAM" id="MobiDB-lite"/>
    </source>
</evidence>
<evidence type="ECO:0000313" key="3">
    <source>
        <dbReference type="EMBL" id="TQN00690.1"/>
    </source>
</evidence>
<keyword evidence="2" id="KW-0472">Membrane</keyword>
<dbReference type="EMBL" id="VFPS01000001">
    <property type="protein sequence ID" value="TQN00690.1"/>
    <property type="molecule type" value="Genomic_DNA"/>
</dbReference>
<evidence type="ECO:0008006" key="5">
    <source>
        <dbReference type="Google" id="ProtNLM"/>
    </source>
</evidence>
<dbReference type="RefSeq" id="WP_141379032.1">
    <property type="nucleotide sequence ID" value="NZ_BJNA01000003.1"/>
</dbReference>
<keyword evidence="2" id="KW-0812">Transmembrane</keyword>
<dbReference type="OrthoDB" id="4981704at2"/>
<dbReference type="Proteomes" id="UP000319804">
    <property type="component" value="Unassembled WGS sequence"/>
</dbReference>
<proteinExistence type="predicted"/>
<sequence length="191" mass="19974">MNTGRDEDALRWDGDDDPTLDVGTRAAAREAGAGSNRAVDPAAADDPAAEADDPAQPLALPDGFQAVGKDSAKVGHIEKDGTVVMPGDTAPMSSPMLITLGILAGVYLLFTIGWIIGGLRLQGTAHFLVSPIGYQVALWLAVAAPALWFVTAYGLTRASKSWVRIVWLIAGLVVLVPWPFIMVGAVGTVAR</sequence>
<evidence type="ECO:0000256" key="2">
    <source>
        <dbReference type="SAM" id="Phobius"/>
    </source>
</evidence>
<reference evidence="3 4" key="1">
    <citation type="submission" date="2019-06" db="EMBL/GenBank/DDBJ databases">
        <title>Sequencing the genomes of 1000 actinobacteria strains.</title>
        <authorList>
            <person name="Klenk H.-P."/>
        </authorList>
    </citation>
    <scope>NUCLEOTIDE SEQUENCE [LARGE SCALE GENOMIC DNA]</scope>
    <source>
        <strain evidence="3 4">DSM 20427</strain>
    </source>
</reference>
<feature type="compositionally biased region" description="Basic and acidic residues" evidence="1">
    <location>
        <begin position="1"/>
        <end position="13"/>
    </location>
</feature>
<keyword evidence="4" id="KW-1185">Reference proteome</keyword>